<dbReference type="InterPro" id="IPR006142">
    <property type="entry name" value="INTEIN"/>
</dbReference>
<dbReference type="InterPro" id="IPR004860">
    <property type="entry name" value="LAGLIDADG_dom"/>
</dbReference>
<dbReference type="InterPro" id="IPR003587">
    <property type="entry name" value="Hint_dom_N"/>
</dbReference>
<dbReference type="NCBIfam" id="TIGR01443">
    <property type="entry name" value="intein_Cterm"/>
    <property type="match status" value="1"/>
</dbReference>
<accession>A0A154WGR5</accession>
<dbReference type="SUPFAM" id="SSF55608">
    <property type="entry name" value="Homing endonucleases"/>
    <property type="match status" value="1"/>
</dbReference>
<reference evidence="15 16" key="1">
    <citation type="submission" date="2015-12" db="EMBL/GenBank/DDBJ databases">
        <title>Genome sequence of Oceanibaculum pacificum MCCC 1A02656.</title>
        <authorList>
            <person name="Lu L."/>
            <person name="Lai Q."/>
            <person name="Shao Z."/>
            <person name="Qian P."/>
        </authorList>
    </citation>
    <scope>NUCLEOTIDE SEQUENCE [LARGE SCALE GENOMIC DNA]</scope>
    <source>
        <strain evidence="15 16">MCCC 1A02656</strain>
    </source>
</reference>
<dbReference type="GO" id="GO:0071897">
    <property type="term" value="P:DNA biosynthetic process"/>
    <property type="evidence" value="ECO:0007669"/>
    <property type="project" value="UniProtKB-KW"/>
</dbReference>
<dbReference type="GO" id="GO:0005524">
    <property type="term" value="F:ATP binding"/>
    <property type="evidence" value="ECO:0007669"/>
    <property type="project" value="InterPro"/>
</dbReference>
<comment type="catalytic activity">
    <reaction evidence="12 13">
        <text>a 2'-deoxyribonucleoside 5'-diphosphate + [thioredoxin]-disulfide + H2O = a ribonucleoside 5'-diphosphate + [thioredoxin]-dithiol</text>
        <dbReference type="Rhea" id="RHEA:23252"/>
        <dbReference type="Rhea" id="RHEA-COMP:10698"/>
        <dbReference type="Rhea" id="RHEA-COMP:10700"/>
        <dbReference type="ChEBI" id="CHEBI:15377"/>
        <dbReference type="ChEBI" id="CHEBI:29950"/>
        <dbReference type="ChEBI" id="CHEBI:50058"/>
        <dbReference type="ChEBI" id="CHEBI:57930"/>
        <dbReference type="ChEBI" id="CHEBI:73316"/>
        <dbReference type="EC" id="1.17.4.1"/>
    </reaction>
</comment>
<comment type="similarity">
    <text evidence="2">Belongs to the ribonucleoside diphosphate reductase class-2 family.</text>
</comment>
<dbReference type="STRING" id="580166.AUP43_15410"/>
<dbReference type="Proteomes" id="UP000076400">
    <property type="component" value="Unassembled WGS sequence"/>
</dbReference>
<keyword evidence="10" id="KW-0170">Cobalt</keyword>
<keyword evidence="16" id="KW-1185">Reference proteome</keyword>
<evidence type="ECO:0000256" key="6">
    <source>
        <dbReference type="ARBA" id="ARBA00022813"/>
    </source>
</evidence>
<dbReference type="GO" id="GO:0004519">
    <property type="term" value="F:endonuclease activity"/>
    <property type="evidence" value="ECO:0007669"/>
    <property type="project" value="InterPro"/>
</dbReference>
<dbReference type="GO" id="GO:0004748">
    <property type="term" value="F:ribonucleoside-diphosphate reductase activity, thioredoxin disulfide as acceptor"/>
    <property type="evidence" value="ECO:0007669"/>
    <property type="project" value="UniProtKB-EC"/>
</dbReference>
<name>A0A154WGR5_9PROT</name>
<dbReference type="AlphaFoldDB" id="A0A154WGR5"/>
<keyword evidence="8 13" id="KW-0560">Oxidoreductase</keyword>
<evidence type="ECO:0000313" key="16">
    <source>
        <dbReference type="Proteomes" id="UP000076400"/>
    </source>
</evidence>
<evidence type="ECO:0000256" key="1">
    <source>
        <dbReference type="ARBA" id="ARBA00001922"/>
    </source>
</evidence>
<dbReference type="SMART" id="SM00306">
    <property type="entry name" value="HintN"/>
    <property type="match status" value="1"/>
</dbReference>
<dbReference type="InterPro" id="IPR030934">
    <property type="entry name" value="Intein_C"/>
</dbReference>
<comment type="function">
    <text evidence="13">Provides the precursors necessary for DNA synthesis. Catalyzes the biosynthesis of deoxyribonucleotides from the corresponding ribonucleotides.</text>
</comment>
<keyword evidence="3" id="KW-0846">Cobalamin</keyword>
<protein>
    <recommendedName>
        <fullName evidence="13">Ribonucleoside-diphosphate reductase</fullName>
        <ecNumber evidence="13">1.17.4.1</ecNumber>
    </recommendedName>
</protein>
<dbReference type="PROSITE" id="PS50817">
    <property type="entry name" value="INTEIN_N_TER"/>
    <property type="match status" value="1"/>
</dbReference>
<gene>
    <name evidence="15" type="ORF">AUP43_15410</name>
</gene>
<dbReference type="GO" id="GO:0016539">
    <property type="term" value="P:intein-mediated protein splicing"/>
    <property type="evidence" value="ECO:0007669"/>
    <property type="project" value="InterPro"/>
</dbReference>
<evidence type="ECO:0000256" key="3">
    <source>
        <dbReference type="ARBA" id="ARBA00022628"/>
    </source>
</evidence>
<dbReference type="PRINTS" id="PR00379">
    <property type="entry name" value="INTEIN"/>
</dbReference>
<evidence type="ECO:0000256" key="12">
    <source>
        <dbReference type="ARBA" id="ARBA00047754"/>
    </source>
</evidence>
<proteinExistence type="inferred from homology"/>
<evidence type="ECO:0000256" key="4">
    <source>
        <dbReference type="ARBA" id="ARBA00022634"/>
    </source>
</evidence>
<dbReference type="Pfam" id="PF00317">
    <property type="entry name" value="Ribonuc_red_lgN"/>
    <property type="match status" value="1"/>
</dbReference>
<dbReference type="InterPro" id="IPR004042">
    <property type="entry name" value="Intein_endonuc_central"/>
</dbReference>
<keyword evidence="5" id="KW-0547">Nucleotide-binding</keyword>
<dbReference type="InterPro" id="IPR006141">
    <property type="entry name" value="Intein_N"/>
</dbReference>
<dbReference type="UniPathway" id="UPA00326"/>
<dbReference type="PANTHER" id="PTHR43371:SF1">
    <property type="entry name" value="RIBONUCLEOSIDE-DIPHOSPHATE REDUCTASE"/>
    <property type="match status" value="1"/>
</dbReference>
<evidence type="ECO:0000256" key="10">
    <source>
        <dbReference type="ARBA" id="ARBA00023285"/>
    </source>
</evidence>
<comment type="caution">
    <text evidence="15">The sequence shown here is derived from an EMBL/GenBank/DDBJ whole genome shotgun (WGS) entry which is preliminary data.</text>
</comment>
<dbReference type="Pfam" id="PF14528">
    <property type="entry name" value="LAGLIDADG_3"/>
    <property type="match status" value="1"/>
</dbReference>
<dbReference type="GO" id="GO:0009263">
    <property type="term" value="P:deoxyribonucleotide biosynthetic process"/>
    <property type="evidence" value="ECO:0007669"/>
    <property type="project" value="UniProtKB-KW"/>
</dbReference>
<comment type="cofactor">
    <cofactor evidence="1">
        <name>adenosylcob(III)alamin</name>
        <dbReference type="ChEBI" id="CHEBI:18408"/>
    </cofactor>
</comment>
<dbReference type="Gene3D" id="3.20.70.20">
    <property type="match status" value="2"/>
</dbReference>
<sequence length="1144" mass="125495">MAGMAAISQQIWDMKYRLKDAEGAPIDRTLEDSWRRIATALAAPEADKALWADRFYEALEDFKFLPAGRIIAGAGTARSVTLFNCFVMGTVPDDMAGIFEHLKEAALTMQQGGGIGYDFSTLRPKGAPVKGVGADASGPLPFMDVWDAMCRTIMSAGYRRGAMMATMRCDHPDIEDFIAAKQEAGRLRMFNLSVLVTDPFMQAVKEDDSWDLVFKGTIYRTVEARALWEKIMRATYAYAEPGVIFIDRINRRNNLQYCETIAATNPCVTGDSWVHTAAGPCRVADLCGTPFDARVDGVDFRTGEAGFFPTGVKPVIRLRTREGFTLTLTADHKVRRVSVKTRYRLEATWAPAGDLRPGDEIMLHDHRSAPDWPGRYGEEEGYLIGLLLGDGTLKADKAVLSAWPGREAVNGGVEQAGVLAVMDRALGAVRALPHRADFQGWFAVPGRGEYRLATASLRKLAQDIGMAPGAKTATAGLETTSSAFHRGFLAGLFDSDGSVQGHQGKGVSIRLAQSDLGVLRAAQRMLLRLGIMSRLYRDRRPAGYSRLPDGRGGFQHYPTLAQHELVIGGANLLAFHERVGFTDGDKRARLDRLLAAYSRTLNRERFTATVAALEPAGMEPVYDVQVPGVNAFDANGLYVHNCGEQPLPPYGACLLGSINLAKLVQNPFEAGASIDMDKLAALVATSVRMMDNVTDVSGFPLPQQLHEAQAKRRIGLGVTGLADALIFCGVRYGGPDAIALTERWMGAIRRAAYLASVELAKEKGAFPLFDREKYLAGETVGELDADVRAAIAEHGIRNALLTSIAPTGTISILADNVSSGLEPVFSFEYTRTVLMPDGSRKEEQVTDYALRLYRRLKGENARLTDAFVDAQRLSPTDHVVMQAAVQKYVDSSISKTINIPVDLPFEQFKTVYQMAYDTGCKGCTTYRPNEITGAVLQAKPDTTEGTQQPELALDKPEARPADIFEAGGVVYMTQPLNRPEELPGKTYKVRWPESEHAIYITLNDVIQDGRRRPFEIFINSKNMEHFAWTVGLTRMISAVFRRGGDVSFVVEELKAVFDPRGGQWVGGRYVPSLLAAIGDVIERHLMDIGFIPQPEEKRQGHLADRKVVGMTDQRLRQCPKCAQPSLIRQEGCDTCTSCGYSKCG</sequence>
<dbReference type="PROSITE" id="PS50818">
    <property type="entry name" value="INTEIN_C_TER"/>
    <property type="match status" value="1"/>
</dbReference>
<organism evidence="15 16">
    <name type="scientific">Oceanibaculum pacificum</name>
    <dbReference type="NCBI Taxonomy" id="580166"/>
    <lineage>
        <taxon>Bacteria</taxon>
        <taxon>Pseudomonadati</taxon>
        <taxon>Pseudomonadota</taxon>
        <taxon>Alphaproteobacteria</taxon>
        <taxon>Rhodospirillales</taxon>
        <taxon>Oceanibaculaceae</taxon>
        <taxon>Oceanibaculum</taxon>
    </lineage>
</organism>
<dbReference type="InterPro" id="IPR027434">
    <property type="entry name" value="Homing_endonucl"/>
</dbReference>
<evidence type="ECO:0000256" key="13">
    <source>
        <dbReference type="RuleBase" id="RU003410"/>
    </source>
</evidence>
<keyword evidence="9 13" id="KW-0215">Deoxyribonucleotide synthesis</keyword>
<evidence type="ECO:0000256" key="9">
    <source>
        <dbReference type="ARBA" id="ARBA00023116"/>
    </source>
</evidence>
<feature type="domain" description="DOD-type homing endonuclease" evidence="14">
    <location>
        <begin position="383"/>
        <end position="531"/>
    </location>
</feature>
<dbReference type="Gene3D" id="3.10.28.10">
    <property type="entry name" value="Homing endonucleases"/>
    <property type="match status" value="1"/>
</dbReference>
<keyword evidence="6" id="KW-0068">Autocatalytic cleavage</keyword>
<dbReference type="RefSeq" id="WP_067551480.1">
    <property type="nucleotide sequence ID" value="NZ_LPXN01000003.1"/>
</dbReference>
<comment type="similarity">
    <text evidence="13">Belongs to the ribonucleoside diphosphate reductase large chain family.</text>
</comment>
<dbReference type="PANTHER" id="PTHR43371">
    <property type="entry name" value="VITAMIN B12-DEPENDENT RIBONUCLEOTIDE REDUCTASE"/>
    <property type="match status" value="1"/>
</dbReference>
<dbReference type="Gene3D" id="2.170.16.10">
    <property type="entry name" value="Hedgehog/Intein (Hint) domain"/>
    <property type="match status" value="2"/>
</dbReference>
<dbReference type="OrthoDB" id="9762933at2"/>
<dbReference type="Pfam" id="PF12637">
    <property type="entry name" value="TSCPD"/>
    <property type="match status" value="1"/>
</dbReference>
<dbReference type="Pfam" id="PF02867">
    <property type="entry name" value="Ribonuc_red_lgC"/>
    <property type="match status" value="1"/>
</dbReference>
<dbReference type="EC" id="1.17.4.1" evidence="13"/>
<evidence type="ECO:0000256" key="5">
    <source>
        <dbReference type="ARBA" id="ARBA00022741"/>
    </source>
</evidence>
<evidence type="ECO:0000256" key="11">
    <source>
        <dbReference type="ARBA" id="ARBA00025437"/>
    </source>
</evidence>
<dbReference type="InterPro" id="IPR036844">
    <property type="entry name" value="Hint_dom_sf"/>
</dbReference>
<evidence type="ECO:0000256" key="2">
    <source>
        <dbReference type="ARBA" id="ARBA00007405"/>
    </source>
</evidence>
<keyword evidence="4" id="KW-0237">DNA synthesis</keyword>
<evidence type="ECO:0000256" key="7">
    <source>
        <dbReference type="ARBA" id="ARBA00023000"/>
    </source>
</evidence>
<evidence type="ECO:0000259" key="14">
    <source>
        <dbReference type="PROSITE" id="PS50819"/>
    </source>
</evidence>
<evidence type="ECO:0000313" key="15">
    <source>
        <dbReference type="EMBL" id="KZD12720.1"/>
    </source>
</evidence>
<dbReference type="SUPFAM" id="SSF51998">
    <property type="entry name" value="PFL-like glycyl radical enzymes"/>
    <property type="match status" value="1"/>
</dbReference>
<dbReference type="SUPFAM" id="SSF51294">
    <property type="entry name" value="Hedgehog/intein (Hint) domain"/>
    <property type="match status" value="1"/>
</dbReference>
<evidence type="ECO:0000256" key="8">
    <source>
        <dbReference type="ARBA" id="ARBA00023002"/>
    </source>
</evidence>
<dbReference type="InterPro" id="IPR013509">
    <property type="entry name" value="RNR_lsu_N"/>
</dbReference>
<comment type="function">
    <text evidence="11">Catalyzes the reduction of ribonucleotides to deoxyribonucleotides. May function to provide a pool of deoxyribonucleotide precursors for DNA repair during oxygen limitation and/or for immediate growth after restoration of oxygen.</text>
</comment>
<dbReference type="EMBL" id="LPXN01000003">
    <property type="protein sequence ID" value="KZD12720.1"/>
    <property type="molecule type" value="Genomic_DNA"/>
</dbReference>
<dbReference type="GO" id="GO:0031419">
    <property type="term" value="F:cobalamin binding"/>
    <property type="evidence" value="ECO:0007669"/>
    <property type="project" value="UniProtKB-KW"/>
</dbReference>
<keyword evidence="7" id="KW-0651">Protein splicing</keyword>
<dbReference type="InterPro" id="IPR024434">
    <property type="entry name" value="TSCPD_dom"/>
</dbReference>
<dbReference type="CDD" id="cd00081">
    <property type="entry name" value="Hint"/>
    <property type="match status" value="1"/>
</dbReference>
<dbReference type="InterPro" id="IPR000788">
    <property type="entry name" value="RNR_lg_C"/>
</dbReference>
<dbReference type="PROSITE" id="PS50819">
    <property type="entry name" value="INTEIN_ENDONUCLEASE"/>
    <property type="match status" value="1"/>
</dbReference>
<dbReference type="InterPro" id="IPR050862">
    <property type="entry name" value="RdRp_reductase_class-2"/>
</dbReference>